<keyword evidence="2" id="KW-1185">Reference proteome</keyword>
<evidence type="ECO:0000313" key="3">
    <source>
        <dbReference type="WBParaSite" id="Gr19_v10_g12792.t1"/>
    </source>
</evidence>
<keyword evidence="1" id="KW-0732">Signal</keyword>
<dbReference type="WBParaSite" id="Gr19_v10_g12792.t1">
    <property type="protein sequence ID" value="Gr19_v10_g12792.t1"/>
    <property type="gene ID" value="Gr19_v10_g12792"/>
</dbReference>
<name>A0A914GZI1_GLORO</name>
<dbReference type="AlphaFoldDB" id="A0A914GZI1"/>
<evidence type="ECO:0000256" key="1">
    <source>
        <dbReference type="SAM" id="SignalP"/>
    </source>
</evidence>
<accession>A0A914GZI1</accession>
<organism evidence="2 3">
    <name type="scientific">Globodera rostochiensis</name>
    <name type="common">Golden nematode worm</name>
    <name type="synonym">Heterodera rostochiensis</name>
    <dbReference type="NCBI Taxonomy" id="31243"/>
    <lineage>
        <taxon>Eukaryota</taxon>
        <taxon>Metazoa</taxon>
        <taxon>Ecdysozoa</taxon>
        <taxon>Nematoda</taxon>
        <taxon>Chromadorea</taxon>
        <taxon>Rhabditida</taxon>
        <taxon>Tylenchina</taxon>
        <taxon>Tylenchomorpha</taxon>
        <taxon>Tylenchoidea</taxon>
        <taxon>Heteroderidae</taxon>
        <taxon>Heteroderinae</taxon>
        <taxon>Globodera</taxon>
    </lineage>
</organism>
<feature type="chain" id="PRO_5037252562" evidence="1">
    <location>
        <begin position="21"/>
        <end position="192"/>
    </location>
</feature>
<evidence type="ECO:0000313" key="2">
    <source>
        <dbReference type="Proteomes" id="UP000887572"/>
    </source>
</evidence>
<dbReference type="Proteomes" id="UP000887572">
    <property type="component" value="Unplaced"/>
</dbReference>
<proteinExistence type="predicted"/>
<feature type="signal peptide" evidence="1">
    <location>
        <begin position="1"/>
        <end position="20"/>
    </location>
</feature>
<sequence>MLFYALLFGTKFILFNQTYAVAVENSKNFLLTNNYEQLVAEFKALMKSGGMQENYNAVTDWALSKICKIIDETDSISILSNNELTSIIQTLVLNGHRILDQMKLKEGEMQNAKQKEALFKFGTAVKVLLDELGAAKILSGGRNKLVQLLETKEKKLLPLPSDVYALVLHKFTPFIVEDKCAVKMTCCWLHSC</sequence>
<reference evidence="3" key="1">
    <citation type="submission" date="2022-11" db="UniProtKB">
        <authorList>
            <consortium name="WormBaseParasite"/>
        </authorList>
    </citation>
    <scope>IDENTIFICATION</scope>
</reference>
<protein>
    <submittedName>
        <fullName evidence="3">Uncharacterized protein</fullName>
    </submittedName>
</protein>